<dbReference type="AlphaFoldDB" id="A0A673B685"/>
<proteinExistence type="predicted"/>
<dbReference type="FunCoup" id="A0A673B685">
    <property type="interactions" value="12"/>
</dbReference>
<dbReference type="InterPro" id="IPR025254">
    <property type="entry name" value="CCDC113/CCDC96_CC"/>
</dbReference>
<evidence type="ECO:0000313" key="7">
    <source>
        <dbReference type="Ensembl" id="ENSSORP00005037811.1"/>
    </source>
</evidence>
<dbReference type="GO" id="GO:0036064">
    <property type="term" value="C:ciliary basal body"/>
    <property type="evidence" value="ECO:0007669"/>
    <property type="project" value="TreeGrafter"/>
</dbReference>
<feature type="domain" description="CCDC113/CCDC96 coiled-coil" evidence="6">
    <location>
        <begin position="266"/>
        <end position="360"/>
    </location>
</feature>
<feature type="compositionally biased region" description="Acidic residues" evidence="5">
    <location>
        <begin position="1"/>
        <end position="12"/>
    </location>
</feature>
<reference evidence="7" key="1">
    <citation type="submission" date="2019-06" db="EMBL/GenBank/DDBJ databases">
        <authorList>
            <consortium name="Wellcome Sanger Institute Data Sharing"/>
        </authorList>
    </citation>
    <scope>NUCLEOTIDE SEQUENCE [LARGE SCALE GENOMIC DNA]</scope>
</reference>
<feature type="region of interest" description="Disordered" evidence="5">
    <location>
        <begin position="1"/>
        <end position="28"/>
    </location>
</feature>
<feature type="coiled-coil region" evidence="4">
    <location>
        <begin position="304"/>
        <end position="357"/>
    </location>
</feature>
<evidence type="ECO:0000256" key="2">
    <source>
        <dbReference type="ARBA" id="ARBA00023054"/>
    </source>
</evidence>
<dbReference type="Pfam" id="PF13870">
    <property type="entry name" value="CCDC113_CCDC96_CC"/>
    <property type="match status" value="1"/>
</dbReference>
<keyword evidence="2 4" id="KW-0175">Coiled coil</keyword>
<name>A0A673B685_9TELE</name>
<dbReference type="Ensembl" id="ENSSORT00005038798.1">
    <property type="protein sequence ID" value="ENSSORP00005037811.1"/>
    <property type="gene ID" value="ENSSORG00005017742.1"/>
</dbReference>
<evidence type="ECO:0000259" key="6">
    <source>
        <dbReference type="Pfam" id="PF13870"/>
    </source>
</evidence>
<reference evidence="7" key="3">
    <citation type="submission" date="2025-09" db="UniProtKB">
        <authorList>
            <consortium name="Ensembl"/>
        </authorList>
    </citation>
    <scope>IDENTIFICATION</scope>
</reference>
<protein>
    <recommendedName>
        <fullName evidence="6">CCDC113/CCDC96 coiled-coil domain-containing protein</fullName>
    </recommendedName>
</protein>
<dbReference type="Proteomes" id="UP000472271">
    <property type="component" value="Chromosome 18"/>
</dbReference>
<dbReference type="GO" id="GO:0060271">
    <property type="term" value="P:cilium assembly"/>
    <property type="evidence" value="ECO:0007669"/>
    <property type="project" value="TreeGrafter"/>
</dbReference>
<organism evidence="7 8">
    <name type="scientific">Sphaeramia orbicularis</name>
    <name type="common">orbiculate cardinalfish</name>
    <dbReference type="NCBI Taxonomy" id="375764"/>
    <lineage>
        <taxon>Eukaryota</taxon>
        <taxon>Metazoa</taxon>
        <taxon>Chordata</taxon>
        <taxon>Craniata</taxon>
        <taxon>Vertebrata</taxon>
        <taxon>Euteleostomi</taxon>
        <taxon>Actinopterygii</taxon>
        <taxon>Neopterygii</taxon>
        <taxon>Teleostei</taxon>
        <taxon>Neoteleostei</taxon>
        <taxon>Acanthomorphata</taxon>
        <taxon>Gobiaria</taxon>
        <taxon>Kurtiformes</taxon>
        <taxon>Apogonoidei</taxon>
        <taxon>Apogonidae</taxon>
        <taxon>Apogoninae</taxon>
        <taxon>Sphaeramia</taxon>
    </lineage>
</organism>
<dbReference type="InParanoid" id="A0A673B685"/>
<keyword evidence="8" id="KW-1185">Reference proteome</keyword>
<evidence type="ECO:0000256" key="3">
    <source>
        <dbReference type="ARBA" id="ARBA00023273"/>
    </source>
</evidence>
<evidence type="ECO:0000256" key="4">
    <source>
        <dbReference type="SAM" id="Coils"/>
    </source>
</evidence>
<accession>A0A673B685</accession>
<dbReference type="PANTHER" id="PTHR15654">
    <property type="entry name" value="COILED-COIL DOMAIN-CONTAINING PROTEIN 113-RELATED"/>
    <property type="match status" value="1"/>
</dbReference>
<keyword evidence="3" id="KW-0966">Cell projection</keyword>
<evidence type="ECO:0000313" key="8">
    <source>
        <dbReference type="Proteomes" id="UP000472271"/>
    </source>
</evidence>
<dbReference type="GO" id="GO:0005930">
    <property type="term" value="C:axoneme"/>
    <property type="evidence" value="ECO:0007669"/>
    <property type="project" value="TreeGrafter"/>
</dbReference>
<reference evidence="7" key="2">
    <citation type="submission" date="2025-08" db="UniProtKB">
        <authorList>
            <consortium name="Ensembl"/>
        </authorList>
    </citation>
    <scope>IDENTIFICATION</scope>
</reference>
<dbReference type="InterPro" id="IPR051885">
    <property type="entry name" value="CC_CF"/>
</dbReference>
<sequence>MNKESEQEEIEVKDDTVRVVSADSSKENDKSLLNFAEVDKEDENVVSFHDEQAKEEAPATEDVDIITASGIMDDLMNYDQLLSHDASVIFEVNSSDGDGPHMLDLETPDSPAKEAEIKEVTAAAATPSPDEQDANYEEHMQLLQQLNEETDKASQRSSQLQMKLAEYLRMKAVDDAQLERDGLVSEQMEEYVNYLNILSDLKQQLTIESERAEQQAEELRLQSQEKLDKVWLTQIESQSSDTYSIRVHPASQCRTEQKTWLMSVLSQLLSNIKEKLYWSRVEVRTKQEQLAEVEATVAAKREVLTGIKNERNRLQRANLRLKEHRGLLGNTALLRDFEDTADASDQLEEKLEKLRCRRAQIVFNFGKRKTNL</sequence>
<dbReference type="PANTHER" id="PTHR15654:SF1">
    <property type="entry name" value="COILED-COIL DOMAIN-CONTAINING PROTEIN 96"/>
    <property type="match status" value="1"/>
</dbReference>
<feature type="coiled-coil region" evidence="4">
    <location>
        <begin position="136"/>
        <end position="163"/>
    </location>
</feature>
<comment type="subcellular location">
    <subcellularLocation>
        <location evidence="1">Cell projection</location>
        <location evidence="1">Cilium</location>
    </subcellularLocation>
</comment>
<evidence type="ECO:0000256" key="5">
    <source>
        <dbReference type="SAM" id="MobiDB-lite"/>
    </source>
</evidence>
<feature type="coiled-coil region" evidence="4">
    <location>
        <begin position="195"/>
        <end position="229"/>
    </location>
</feature>
<evidence type="ECO:0000256" key="1">
    <source>
        <dbReference type="ARBA" id="ARBA00004138"/>
    </source>
</evidence>